<feature type="domain" description="WSC" evidence="8">
    <location>
        <begin position="30"/>
        <end position="123"/>
    </location>
</feature>
<dbReference type="InterPro" id="IPR051694">
    <property type="entry name" value="Immunoregulatory_rcpt-like"/>
</dbReference>
<dbReference type="Proteomes" id="UP000644660">
    <property type="component" value="Unassembled WGS sequence"/>
</dbReference>
<evidence type="ECO:0000259" key="8">
    <source>
        <dbReference type="PROSITE" id="PS51212"/>
    </source>
</evidence>
<feature type="transmembrane region" description="Helical" evidence="6">
    <location>
        <begin position="280"/>
        <end position="307"/>
    </location>
</feature>
<accession>A0A8H2VDM4</accession>
<dbReference type="GeneID" id="64856575"/>
<dbReference type="GO" id="GO:0016020">
    <property type="term" value="C:membrane"/>
    <property type="evidence" value="ECO:0007669"/>
    <property type="project" value="UniProtKB-SubCell"/>
</dbReference>
<evidence type="ECO:0000256" key="4">
    <source>
        <dbReference type="ARBA" id="ARBA00023136"/>
    </source>
</evidence>
<evidence type="ECO:0000256" key="1">
    <source>
        <dbReference type="ARBA" id="ARBA00004167"/>
    </source>
</evidence>
<keyword evidence="10" id="KW-1185">Reference proteome</keyword>
<comment type="subcellular location">
    <subcellularLocation>
        <location evidence="1">Membrane</location>
        <topology evidence="1">Single-pass membrane protein</topology>
    </subcellularLocation>
</comment>
<dbReference type="EMBL" id="CAEFZW010000003">
    <property type="protein sequence ID" value="CAB4253578.1"/>
    <property type="molecule type" value="Genomic_DNA"/>
</dbReference>
<proteinExistence type="predicted"/>
<keyword evidence="4 6" id="KW-0472">Membrane</keyword>
<sequence>MLPILTTMNKLSHILLLLLLTLRLSMAQEVFSFKGCYSQSDMNSLSLESQGSYSYQSPSYCQGLCSSYEFYALSDGGDCYCGKSLSKLLKLSTVDTSECSTNCNGWPDDKCGGPSAMDVYGDDAALIASDTDSSSSSLSSSSSEFTSSTHSMSSSSTSSKSSSSSSSSSSTSSSSSSKSKSSSSIMSSTSTDDDSSSSSSGTSSTSSSKKSSSSSSTKSPTTVMTSLEYTTMVVTQSVISASDQTPATIYVTTTSLVQTVAPTVESLNSKNSSNSKGSSLSGGAIAGIVIGVVFGTLFLILAIYFFFFHKRNRKDNDADLEETKHYQPYSFGDENATPIILPPSSSTSNWRIPSRHNTTNTNSHSNTNSSFSNFSMPLKNGTDVLDSTSNSTMNRTSMQNLTPKIKHPSTVFEEPIPFVDAGNQRFSTSSLPDMMEERAPLRIVNPDNNNPLVKHETNKLEQFISNNNNNFNLDDSYVDLSRSSDDHSYNEKISENS</sequence>
<organism evidence="9 10">
    <name type="scientific">Maudiozyma barnettii</name>
    <dbReference type="NCBI Taxonomy" id="61262"/>
    <lineage>
        <taxon>Eukaryota</taxon>
        <taxon>Fungi</taxon>
        <taxon>Dikarya</taxon>
        <taxon>Ascomycota</taxon>
        <taxon>Saccharomycotina</taxon>
        <taxon>Saccharomycetes</taxon>
        <taxon>Saccharomycetales</taxon>
        <taxon>Saccharomycetaceae</taxon>
        <taxon>Maudiozyma</taxon>
    </lineage>
</organism>
<evidence type="ECO:0000313" key="9">
    <source>
        <dbReference type="EMBL" id="CAB4253578.1"/>
    </source>
</evidence>
<dbReference type="Pfam" id="PF01822">
    <property type="entry name" value="WSC"/>
    <property type="match status" value="1"/>
</dbReference>
<reference evidence="9 10" key="1">
    <citation type="submission" date="2020-05" db="EMBL/GenBank/DDBJ databases">
        <authorList>
            <person name="Casaregola S."/>
            <person name="Devillers H."/>
            <person name="Grondin C."/>
        </authorList>
    </citation>
    <scope>NUCLEOTIDE SEQUENCE [LARGE SCALE GENOMIC DNA]</scope>
    <source>
        <strain evidence="9 10">CLIB 1767</strain>
    </source>
</reference>
<dbReference type="PANTHER" id="PTHR15549">
    <property type="entry name" value="PAIRED IMMUNOGLOBULIN-LIKE TYPE 2 RECEPTOR"/>
    <property type="match status" value="1"/>
</dbReference>
<keyword evidence="2 6" id="KW-0812">Transmembrane</keyword>
<name>A0A8H2VDM4_9SACH</name>
<dbReference type="RefSeq" id="XP_041405455.1">
    <property type="nucleotide sequence ID" value="XM_041549521.1"/>
</dbReference>
<dbReference type="AlphaFoldDB" id="A0A8H2VDM4"/>
<feature type="region of interest" description="Disordered" evidence="5">
    <location>
        <begin position="131"/>
        <end position="222"/>
    </location>
</feature>
<evidence type="ECO:0000256" key="2">
    <source>
        <dbReference type="ARBA" id="ARBA00022692"/>
    </source>
</evidence>
<keyword evidence="7" id="KW-0732">Signal</keyword>
<protein>
    <submittedName>
        <fullName evidence="9">Similar to Saccharomyces cerevisiae YOL105C WSC3 Partially redundant sensor-transducer of the stress-activated PKC1- MPK1 signaling pathway involved in maintenance of cell wall integrity</fullName>
    </submittedName>
</protein>
<keyword evidence="3 6" id="KW-1133">Transmembrane helix</keyword>
<gene>
    <name evidence="9" type="ORF">KABA2_03S01276</name>
</gene>
<comment type="caution">
    <text evidence="9">The sequence shown here is derived from an EMBL/GenBank/DDBJ whole genome shotgun (WGS) entry which is preliminary data.</text>
</comment>
<dbReference type="PANTHER" id="PTHR15549:SF26">
    <property type="entry name" value="AXIAL BUDDING PATTERN PROTEIN 2-RELATED"/>
    <property type="match status" value="1"/>
</dbReference>
<evidence type="ECO:0000256" key="3">
    <source>
        <dbReference type="ARBA" id="ARBA00022989"/>
    </source>
</evidence>
<dbReference type="GO" id="GO:0071944">
    <property type="term" value="C:cell periphery"/>
    <property type="evidence" value="ECO:0007669"/>
    <property type="project" value="UniProtKB-ARBA"/>
</dbReference>
<dbReference type="InterPro" id="IPR002889">
    <property type="entry name" value="WSC_carb-bd"/>
</dbReference>
<evidence type="ECO:0000256" key="5">
    <source>
        <dbReference type="SAM" id="MobiDB-lite"/>
    </source>
</evidence>
<evidence type="ECO:0000313" key="10">
    <source>
        <dbReference type="Proteomes" id="UP000644660"/>
    </source>
</evidence>
<dbReference type="OrthoDB" id="2019572at2759"/>
<evidence type="ECO:0000256" key="7">
    <source>
        <dbReference type="SAM" id="SignalP"/>
    </source>
</evidence>
<dbReference type="SMART" id="SM00321">
    <property type="entry name" value="WSC"/>
    <property type="match status" value="1"/>
</dbReference>
<feature type="chain" id="PRO_5034601434" evidence="7">
    <location>
        <begin position="28"/>
        <end position="497"/>
    </location>
</feature>
<feature type="signal peptide" evidence="7">
    <location>
        <begin position="1"/>
        <end position="27"/>
    </location>
</feature>
<evidence type="ECO:0000256" key="6">
    <source>
        <dbReference type="SAM" id="Phobius"/>
    </source>
</evidence>
<dbReference type="PROSITE" id="PS51212">
    <property type="entry name" value="WSC"/>
    <property type="match status" value="1"/>
</dbReference>